<dbReference type="Gene3D" id="1.20.120.350">
    <property type="entry name" value="Voltage-gated potassium channels. Chain C"/>
    <property type="match status" value="3"/>
</dbReference>
<dbReference type="GO" id="GO:0001518">
    <property type="term" value="C:voltage-gated sodium channel complex"/>
    <property type="evidence" value="ECO:0007669"/>
    <property type="project" value="TreeGrafter"/>
</dbReference>
<feature type="domain" description="Ion transport" evidence="15">
    <location>
        <begin position="1"/>
        <end position="268"/>
    </location>
</feature>
<evidence type="ECO:0000256" key="8">
    <source>
        <dbReference type="ARBA" id="ARBA00023136"/>
    </source>
</evidence>
<dbReference type="PRINTS" id="PR00167">
    <property type="entry name" value="CACHANNEL"/>
</dbReference>
<feature type="transmembrane region" description="Helical" evidence="14">
    <location>
        <begin position="67"/>
        <end position="97"/>
    </location>
</feature>
<feature type="transmembrane region" description="Helical" evidence="14">
    <location>
        <begin position="373"/>
        <end position="391"/>
    </location>
</feature>
<keyword evidence="9" id="KW-0325">Glycoprotein</keyword>
<keyword evidence="5 12" id="KW-0851">Voltage-gated channel</keyword>
<feature type="domain" description="Ion transport" evidence="15">
    <location>
        <begin position="655"/>
        <end position="926"/>
    </location>
</feature>
<dbReference type="AlphaFoldDB" id="A0AAQ4REY1"/>
<evidence type="ECO:0000256" key="6">
    <source>
        <dbReference type="ARBA" id="ARBA00022989"/>
    </source>
</evidence>
<dbReference type="GO" id="GO:0086010">
    <property type="term" value="P:membrane depolarization during action potential"/>
    <property type="evidence" value="ECO:0007669"/>
    <property type="project" value="TreeGrafter"/>
</dbReference>
<dbReference type="GO" id="GO:0045956">
    <property type="term" value="P:positive regulation of calcium ion-dependent exocytosis"/>
    <property type="evidence" value="ECO:0007669"/>
    <property type="project" value="TreeGrafter"/>
</dbReference>
<dbReference type="Proteomes" id="UP000007635">
    <property type="component" value="Chromosome IX"/>
</dbReference>
<keyword evidence="12" id="KW-0109">Calcium transport</keyword>
<dbReference type="PANTHER" id="PTHR10037:SF230">
    <property type="entry name" value="CA[2+]-CHANNEL PROTEIN ALPHA[[1]] SUBUNIT T, ISOFORM F"/>
    <property type="match status" value="1"/>
</dbReference>
<keyword evidence="12" id="KW-0107">Calcium channel</keyword>
<evidence type="ECO:0000256" key="13">
    <source>
        <dbReference type="SAM" id="MobiDB-lite"/>
    </source>
</evidence>
<dbReference type="InterPro" id="IPR002077">
    <property type="entry name" value="VDCCAlpha1"/>
</dbReference>
<feature type="region of interest" description="Disordered" evidence="13">
    <location>
        <begin position="562"/>
        <end position="618"/>
    </location>
</feature>
<evidence type="ECO:0000256" key="12">
    <source>
        <dbReference type="RuleBase" id="RU003808"/>
    </source>
</evidence>
<dbReference type="PANTHER" id="PTHR10037">
    <property type="entry name" value="VOLTAGE-GATED CATION CHANNEL CALCIUM AND SODIUM"/>
    <property type="match status" value="1"/>
</dbReference>
<dbReference type="FunFam" id="1.10.287.70:FF:000117">
    <property type="entry name" value="Voltage-gated Ca2+ channel, alpha subunit"/>
    <property type="match status" value="1"/>
</dbReference>
<reference evidence="16" key="3">
    <citation type="submission" date="2025-09" db="UniProtKB">
        <authorList>
            <consortium name="Ensembl"/>
        </authorList>
    </citation>
    <scope>IDENTIFICATION</scope>
</reference>
<dbReference type="Pfam" id="PF00520">
    <property type="entry name" value="Ion_trans"/>
    <property type="match status" value="4"/>
</dbReference>
<organism evidence="16 17">
    <name type="scientific">Gasterosteus aculeatus aculeatus</name>
    <name type="common">three-spined stickleback</name>
    <dbReference type="NCBI Taxonomy" id="481459"/>
    <lineage>
        <taxon>Eukaryota</taxon>
        <taxon>Metazoa</taxon>
        <taxon>Chordata</taxon>
        <taxon>Craniata</taxon>
        <taxon>Vertebrata</taxon>
        <taxon>Euteleostomi</taxon>
        <taxon>Actinopterygii</taxon>
        <taxon>Neopterygii</taxon>
        <taxon>Teleostei</taxon>
        <taxon>Neoteleostei</taxon>
        <taxon>Acanthomorphata</taxon>
        <taxon>Eupercaria</taxon>
        <taxon>Perciformes</taxon>
        <taxon>Cottioidei</taxon>
        <taxon>Gasterosteales</taxon>
        <taxon>Gasterosteidae</taxon>
        <taxon>Gasterosteus</taxon>
    </lineage>
</organism>
<feature type="compositionally biased region" description="Low complexity" evidence="13">
    <location>
        <begin position="563"/>
        <end position="577"/>
    </location>
</feature>
<dbReference type="Ensembl" id="ENSGACT00000065164.1">
    <property type="protein sequence ID" value="ENSGACP00000062085.1"/>
    <property type="gene ID" value="ENSGACG00000031399.1"/>
</dbReference>
<evidence type="ECO:0000256" key="9">
    <source>
        <dbReference type="ARBA" id="ARBA00023180"/>
    </source>
</evidence>
<dbReference type="GO" id="GO:0005248">
    <property type="term" value="F:voltage-gated sodium channel activity"/>
    <property type="evidence" value="ECO:0007669"/>
    <property type="project" value="TreeGrafter"/>
</dbReference>
<reference evidence="16" key="2">
    <citation type="submission" date="2025-08" db="UniProtKB">
        <authorList>
            <consortium name="Ensembl"/>
        </authorList>
    </citation>
    <scope>IDENTIFICATION</scope>
</reference>
<keyword evidence="2" id="KW-0813">Transport</keyword>
<feature type="transmembrane region" description="Helical" evidence="14">
    <location>
        <begin position="728"/>
        <end position="747"/>
    </location>
</feature>
<feature type="transmembrane region" description="Helical" evidence="14">
    <location>
        <begin position="237"/>
        <end position="266"/>
    </location>
</feature>
<feature type="transmembrane region" description="Helical" evidence="14">
    <location>
        <begin position="892"/>
        <end position="916"/>
    </location>
</feature>
<feature type="transmembrane region" description="Helical" evidence="14">
    <location>
        <begin position="1102"/>
        <end position="1125"/>
    </location>
</feature>
<dbReference type="Gene3D" id="1.10.287.70">
    <property type="match status" value="4"/>
</dbReference>
<keyword evidence="10" id="KW-0407">Ion channel</keyword>
<comment type="similarity">
    <text evidence="12">Belongs to the calcium channel alpha-1 subunit (TC 1.A.1.11) family.</text>
</comment>
<feature type="transmembrane region" description="Helical" evidence="14">
    <location>
        <begin position="695"/>
        <end position="716"/>
    </location>
</feature>
<dbReference type="InterPro" id="IPR027359">
    <property type="entry name" value="Volt_channel_dom_sf"/>
</dbReference>
<evidence type="ECO:0000256" key="14">
    <source>
        <dbReference type="SAM" id="Phobius"/>
    </source>
</evidence>
<keyword evidence="3 14" id="KW-0812">Transmembrane</keyword>
<dbReference type="GO" id="GO:0046872">
    <property type="term" value="F:metal ion binding"/>
    <property type="evidence" value="ECO:0007669"/>
    <property type="project" value="UniProtKB-KW"/>
</dbReference>
<dbReference type="GO" id="GO:0070509">
    <property type="term" value="P:calcium ion import"/>
    <property type="evidence" value="ECO:0007669"/>
    <property type="project" value="TreeGrafter"/>
</dbReference>
<reference evidence="16 17" key="1">
    <citation type="journal article" date="2021" name="G3 (Bethesda)">
        <title>Improved contiguity of the threespine stickleback genome using long-read sequencing.</title>
        <authorList>
            <person name="Nath S."/>
            <person name="Shaw D.E."/>
            <person name="White M.A."/>
        </authorList>
    </citation>
    <scope>NUCLEOTIDE SEQUENCE [LARGE SCALE GENOMIC DNA]</scope>
    <source>
        <strain evidence="16 17">Lake Benthic</strain>
    </source>
</reference>
<evidence type="ECO:0000256" key="4">
    <source>
        <dbReference type="ARBA" id="ARBA00022737"/>
    </source>
</evidence>
<feature type="transmembrane region" description="Helical" evidence="14">
    <location>
        <begin position="529"/>
        <end position="552"/>
    </location>
</feature>
<feature type="domain" description="Ion transport" evidence="15">
    <location>
        <begin position="342"/>
        <end position="559"/>
    </location>
</feature>
<keyword evidence="8 14" id="KW-0472">Membrane</keyword>
<feature type="transmembrane region" description="Helical" evidence="14">
    <location>
        <begin position="1187"/>
        <end position="1212"/>
    </location>
</feature>
<feature type="compositionally biased region" description="Polar residues" evidence="13">
    <location>
        <begin position="590"/>
        <end position="602"/>
    </location>
</feature>
<keyword evidence="17" id="KW-1185">Reference proteome</keyword>
<proteinExistence type="inferred from homology"/>
<dbReference type="InterPro" id="IPR005821">
    <property type="entry name" value="Ion_trans_dom"/>
</dbReference>
<feature type="transmembrane region" description="Helical" evidence="14">
    <location>
        <begin position="210"/>
        <end position="231"/>
    </location>
</feature>
<keyword evidence="4" id="KW-0677">Repeat</keyword>
<evidence type="ECO:0000256" key="10">
    <source>
        <dbReference type="ARBA" id="ARBA00023303"/>
    </source>
</evidence>
<sequence>MFSKMFAMGLFGYKGSYLSNYWNRLDLLINLGEFFDFFMDHLGLHLQVSQVLGPLRLISRVASMRDIVSAVLFIFPMLANVLCLYMFVVHIFGVIGVQLWAGRLRNRCFLGEDPTAMYNVSLSPYYVNKYGELQTFLCSPEGTSGRHCGEVPPNRENHQICSLAPPAPSVFGLTGAGTNACVNWNVLYNVCRAGAQNPNSGATNFDNIGYAWISIFQVVTLEGWSNIMFYVMNVYSFWSFLYFIFVVIMGSYIMMNVCGVVISTQFSDNLEHLRRRETRRENSDVLGEWLCSKWTGCLAVIRRRASNRVHHHDDDSRADDLTVKGHIWGQLRTRLEKVVNSKVFDRLIACAVLLSILTLAIQHHNQPNVLTNILQICDLTFTVIFVVEMLLKWMVLKWAYFEDRNNLLHFVIVIISLSEMRTKEDDWLSVLRAFRLLHYLPYLRTQLLVLKKAMQEAASLCMLILFVLFVFSLVGMHLFGHGLDTRNTINDRKNFDTLLWSMVTVFQILTEENWNTVLYNIMAETSPWAFIYFVAVIVMGKHVLLNILVGIVHQGFQDRRTLGESPSSVTSSPTSEDGSADTNGDEENRTLGQSPSSVTPTPTVEHGSADVNGDERSQNRNQTALRWCKKREEWSFYVLSPQNRLRLFCKSVTSHHLFEYTVLLFILLNCITIAMERPGIEPGSKERTFLTISGFVFSAVFMVEMLFKVLTLGLFIGSESYCRSAWNIVDGLLVVASVVDIVVLLSLASHSKMLDILKVLRLLRILRALRVVKRSPKLKLAVEALIIAVKPVGNILLLCCALILFYAILGLQLFKGKFYICRGEFIDDVTNKTDCLSANQRWELKDFNFDSLPQALLSLFVMYSKDGWVTLMYDGLDAVGVDQQPMINYNVWILPFFISFMIVSYFLLDMFIGVMVHTFHDCQKKQNKLSEEARNSLRRGAGEDVAEVPKETPYQASYSRMRLSIHTLCTSGPLDLFIAVLIVISVLIMAVEHYQEPLYIKRLTEYSHYVFTSILLIEVLLKLVAFGGLRFLRNSWNLVDLVIVSVSITSIALNMMSVSQQVPVNPTILTVLRVLRMGQVLKAKRIRVLLTTIGKTLSQVGNICLLFLFFFTIYATLGVEFFGHLECAEDELCLGLNEYVNFKHFGMALFTLFLVCTGDNWSMIMMDTLKQCRPGECSLYLTWVSPIYFITFVVIAQFVLANLVVAVIVQALEDSNKDEGVSGLSTAILAD</sequence>
<feature type="transmembrane region" description="Helical" evidence="14">
    <location>
        <begin position="343"/>
        <end position="361"/>
    </location>
</feature>
<feature type="transmembrane region" description="Helical" evidence="14">
    <location>
        <begin position="457"/>
        <end position="479"/>
    </location>
</feature>
<evidence type="ECO:0000256" key="7">
    <source>
        <dbReference type="ARBA" id="ARBA00023065"/>
    </source>
</evidence>
<keyword evidence="11 12" id="KW-0106">Calcium</keyword>
<dbReference type="GeneTree" id="ENSGT00940000168093"/>
<feature type="transmembrane region" description="Helical" evidence="14">
    <location>
        <begin position="784"/>
        <end position="809"/>
    </location>
</feature>
<evidence type="ECO:0000259" key="15">
    <source>
        <dbReference type="Pfam" id="PF00520"/>
    </source>
</evidence>
<evidence type="ECO:0000313" key="17">
    <source>
        <dbReference type="Proteomes" id="UP000007635"/>
    </source>
</evidence>
<feature type="binding site" evidence="11">
    <location>
        <position position="866"/>
    </location>
    <ligand>
        <name>Ca(2+)</name>
        <dbReference type="ChEBI" id="CHEBI:29108"/>
    </ligand>
</feature>
<dbReference type="GO" id="GO:0008332">
    <property type="term" value="F:low voltage-gated calcium channel activity"/>
    <property type="evidence" value="ECO:0007669"/>
    <property type="project" value="TreeGrafter"/>
</dbReference>
<feature type="transmembrane region" description="Helical" evidence="14">
    <location>
        <begin position="968"/>
        <end position="991"/>
    </location>
</feature>
<feature type="transmembrane region" description="Helical" evidence="14">
    <location>
        <begin position="1006"/>
        <end position="1026"/>
    </location>
</feature>
<dbReference type="GO" id="GO:0043005">
    <property type="term" value="C:neuron projection"/>
    <property type="evidence" value="ECO:0007669"/>
    <property type="project" value="TreeGrafter"/>
</dbReference>
<evidence type="ECO:0000313" key="16">
    <source>
        <dbReference type="Ensembl" id="ENSGACP00000062085.1"/>
    </source>
</evidence>
<feature type="transmembrane region" description="Helical" evidence="14">
    <location>
        <begin position="1145"/>
        <end position="1166"/>
    </location>
</feature>
<keyword evidence="11" id="KW-0479">Metal-binding</keyword>
<evidence type="ECO:0000256" key="3">
    <source>
        <dbReference type="ARBA" id="ARBA00022692"/>
    </source>
</evidence>
<dbReference type="SUPFAM" id="SSF81324">
    <property type="entry name" value="Voltage-gated potassium channels"/>
    <property type="match status" value="4"/>
</dbReference>
<protein>
    <recommendedName>
        <fullName evidence="15">Ion transport domain-containing protein</fullName>
    </recommendedName>
</protein>
<evidence type="ECO:0000256" key="1">
    <source>
        <dbReference type="ARBA" id="ARBA00004141"/>
    </source>
</evidence>
<comment type="subcellular location">
    <subcellularLocation>
        <location evidence="1 12">Membrane</location>
        <topology evidence="1 12">Multi-pass membrane protein</topology>
    </subcellularLocation>
</comment>
<dbReference type="GO" id="GO:0005891">
    <property type="term" value="C:voltage-gated calcium channel complex"/>
    <property type="evidence" value="ECO:0007669"/>
    <property type="project" value="InterPro"/>
</dbReference>
<evidence type="ECO:0000256" key="11">
    <source>
        <dbReference type="PIRSR" id="PIRSR602077-1"/>
    </source>
</evidence>
<keyword evidence="6 14" id="KW-1133">Transmembrane helix</keyword>
<name>A0AAQ4REY1_GASAC</name>
<accession>A0AAQ4REY1</accession>
<evidence type="ECO:0000256" key="5">
    <source>
        <dbReference type="ARBA" id="ARBA00022882"/>
    </source>
</evidence>
<dbReference type="FunFam" id="1.20.120.350:FF:000009">
    <property type="entry name" value="Voltage-dependent T-type calcium channel subunit alpha"/>
    <property type="match status" value="1"/>
</dbReference>
<evidence type="ECO:0000256" key="2">
    <source>
        <dbReference type="ARBA" id="ARBA00022448"/>
    </source>
</evidence>
<feature type="domain" description="Ion transport" evidence="15">
    <location>
        <begin position="974"/>
        <end position="1218"/>
    </location>
</feature>
<keyword evidence="7" id="KW-0406">Ion transport</keyword>
<dbReference type="InterPro" id="IPR043203">
    <property type="entry name" value="VGCC_Ca_Na"/>
</dbReference>